<gene>
    <name evidence="1" type="ORF">PCOR1329_LOCUS50390</name>
</gene>
<keyword evidence="2" id="KW-1185">Reference proteome</keyword>
<dbReference type="EMBL" id="CAUYUJ010016097">
    <property type="protein sequence ID" value="CAK0861834.1"/>
    <property type="molecule type" value="Genomic_DNA"/>
</dbReference>
<sequence length="310" mass="34086">MQLAVLAYLNSPDVLLSIVFLLLANRRIKFTHDTQCVEYFAGVAAVCKAFASADHAVYAYEILKAPVMNDILSDIGFAEAVRVALNTAVAGCCVLGPACSSWVHLSMGSSGRRKWRPLGDQKKLFVKKANLMVSRVILLVRILHSRGVFWVLEQPMSSLMVHHPRFQEAIKDLGIHSVRIYMGNFGAKTEKGTTLYSNCPEVKGIGGQKRPTHMHNNTKKLVDEFVDASGCIKVTGNSELKQSQASPCACACGIYKIWAENRGTLVQRHRGPQKATLDAGMEVNIFGAPSTRKEAWHDAKLDGVVAYLQK</sequence>
<name>A0ABN9UPU3_9DINO</name>
<evidence type="ECO:0000313" key="1">
    <source>
        <dbReference type="EMBL" id="CAK0861834.1"/>
    </source>
</evidence>
<proteinExistence type="predicted"/>
<accession>A0ABN9UPU3</accession>
<evidence type="ECO:0000313" key="2">
    <source>
        <dbReference type="Proteomes" id="UP001189429"/>
    </source>
</evidence>
<reference evidence="1" key="1">
    <citation type="submission" date="2023-10" db="EMBL/GenBank/DDBJ databases">
        <authorList>
            <person name="Chen Y."/>
            <person name="Shah S."/>
            <person name="Dougan E. K."/>
            <person name="Thang M."/>
            <person name="Chan C."/>
        </authorList>
    </citation>
    <scope>NUCLEOTIDE SEQUENCE [LARGE SCALE GENOMIC DNA]</scope>
</reference>
<comment type="caution">
    <text evidence="1">The sequence shown here is derived from an EMBL/GenBank/DDBJ whole genome shotgun (WGS) entry which is preliminary data.</text>
</comment>
<dbReference type="Proteomes" id="UP001189429">
    <property type="component" value="Unassembled WGS sequence"/>
</dbReference>
<protein>
    <submittedName>
        <fullName evidence="1">Uncharacterized protein</fullName>
    </submittedName>
</protein>
<organism evidence="1 2">
    <name type="scientific">Prorocentrum cordatum</name>
    <dbReference type="NCBI Taxonomy" id="2364126"/>
    <lineage>
        <taxon>Eukaryota</taxon>
        <taxon>Sar</taxon>
        <taxon>Alveolata</taxon>
        <taxon>Dinophyceae</taxon>
        <taxon>Prorocentrales</taxon>
        <taxon>Prorocentraceae</taxon>
        <taxon>Prorocentrum</taxon>
    </lineage>
</organism>